<comment type="catalytic activity">
    <reaction evidence="7">
        <text>a peptidoglycan chain = a peptidoglycan chain with N-acetyl-1,6-anhydromuramyl-[peptide] at the reducing end + a peptidoglycan chain with N-acetylglucosamine at the non-reducing end.</text>
        <dbReference type="EC" id="4.2.2.29"/>
    </reaction>
</comment>
<dbReference type="STRING" id="426128.SAMN05660297_01817"/>
<feature type="site" description="Important for catalytic activity" evidence="7">
    <location>
        <position position="218"/>
    </location>
</feature>
<dbReference type="Pfam" id="PF02618">
    <property type="entry name" value="YceG"/>
    <property type="match status" value="1"/>
</dbReference>
<name>A0A1I0CY59_9FIRM</name>
<evidence type="ECO:0000256" key="3">
    <source>
        <dbReference type="ARBA" id="ARBA00022989"/>
    </source>
</evidence>
<keyword evidence="5 7" id="KW-0456">Lyase</keyword>
<protein>
    <recommendedName>
        <fullName evidence="7">Endolytic murein transglycosylase</fullName>
        <ecNumber evidence="7">4.2.2.29</ecNumber>
    </recommendedName>
    <alternativeName>
        <fullName evidence="7">Peptidoglycan lytic transglycosylase</fullName>
    </alternativeName>
    <alternativeName>
        <fullName evidence="7">Peptidoglycan polymerization terminase</fullName>
    </alternativeName>
</protein>
<sequence>MKKIMYLMILLLLIAIGAYLYLPSYLSVTTNEEAVEITIPQGASVNAVSELLYEEGVIKSKLWFKYRSQVEGIDRNIRPGTYVIAPDLTLEEIFDLLQKGNQEVPIVVTIPEGFTLYQIANRMEAAGIGTAEDFLEATRQYFQDKGYDFDTSKLFFEMEGYLYPDTYHFSDKQSMMEIVTTLAATMERVFTEEYMAKAEEMDLSLHEVLTIASLIEREAYHDNERATIAGVIYNRLTRGMLLQIDATVIYGIGEGKEHITRVLYSHLEDPSPFNTYKVEGLPPGPIAAPSRASVEAALYPEQHSYLYYVLGENGHVFSKTYSEHLTNVAKYREMMNQN</sequence>
<dbReference type="RefSeq" id="WP_090442582.1">
    <property type="nucleotide sequence ID" value="NZ_FOHU01000006.1"/>
</dbReference>
<keyword evidence="4 7" id="KW-0472">Membrane</keyword>
<evidence type="ECO:0000256" key="2">
    <source>
        <dbReference type="ARBA" id="ARBA00022692"/>
    </source>
</evidence>
<dbReference type="OrthoDB" id="9814591at2"/>
<dbReference type="Proteomes" id="UP000199568">
    <property type="component" value="Unassembled WGS sequence"/>
</dbReference>
<dbReference type="Gene3D" id="3.30.1490.480">
    <property type="entry name" value="Endolytic murein transglycosylase"/>
    <property type="match status" value="2"/>
</dbReference>
<accession>A0A1I0CY59</accession>
<evidence type="ECO:0000256" key="4">
    <source>
        <dbReference type="ARBA" id="ARBA00023136"/>
    </source>
</evidence>
<keyword evidence="6 7" id="KW-0961">Cell wall biogenesis/degradation</keyword>
<dbReference type="GO" id="GO:0009252">
    <property type="term" value="P:peptidoglycan biosynthetic process"/>
    <property type="evidence" value="ECO:0007669"/>
    <property type="project" value="UniProtKB-UniRule"/>
</dbReference>
<dbReference type="EC" id="4.2.2.29" evidence="7"/>
<comment type="similarity">
    <text evidence="7">Belongs to the transglycosylase MltG family.</text>
</comment>
<dbReference type="Gene3D" id="3.30.160.60">
    <property type="entry name" value="Classic Zinc Finger"/>
    <property type="match status" value="1"/>
</dbReference>
<dbReference type="HAMAP" id="MF_02065">
    <property type="entry name" value="MltG"/>
    <property type="match status" value="1"/>
</dbReference>
<evidence type="ECO:0000256" key="6">
    <source>
        <dbReference type="ARBA" id="ARBA00023316"/>
    </source>
</evidence>
<dbReference type="GO" id="GO:0008932">
    <property type="term" value="F:lytic endotransglycosylase activity"/>
    <property type="evidence" value="ECO:0007669"/>
    <property type="project" value="UniProtKB-UniRule"/>
</dbReference>
<dbReference type="AlphaFoldDB" id="A0A1I0CY59"/>
<dbReference type="PANTHER" id="PTHR30518:SF2">
    <property type="entry name" value="ENDOLYTIC MUREIN TRANSGLYCOSYLASE"/>
    <property type="match status" value="1"/>
</dbReference>
<evidence type="ECO:0000256" key="1">
    <source>
        <dbReference type="ARBA" id="ARBA00022475"/>
    </source>
</evidence>
<keyword evidence="3 7" id="KW-1133">Transmembrane helix</keyword>
<feature type="transmembrane region" description="Helical" evidence="7">
    <location>
        <begin position="5"/>
        <end position="22"/>
    </location>
</feature>
<keyword evidence="1 7" id="KW-1003">Cell membrane</keyword>
<keyword evidence="2 7" id="KW-0812">Transmembrane</keyword>
<keyword evidence="9" id="KW-1185">Reference proteome</keyword>
<dbReference type="GO" id="GO:0005886">
    <property type="term" value="C:plasma membrane"/>
    <property type="evidence" value="ECO:0007669"/>
    <property type="project" value="UniProtKB-SubCell"/>
</dbReference>
<evidence type="ECO:0000313" key="9">
    <source>
        <dbReference type="Proteomes" id="UP000199568"/>
    </source>
</evidence>
<dbReference type="GO" id="GO:0071555">
    <property type="term" value="P:cell wall organization"/>
    <property type="evidence" value="ECO:0007669"/>
    <property type="project" value="UniProtKB-KW"/>
</dbReference>
<gene>
    <name evidence="7" type="primary">mltG</name>
    <name evidence="8" type="ORF">SAMN05660297_01817</name>
</gene>
<dbReference type="PANTHER" id="PTHR30518">
    <property type="entry name" value="ENDOLYTIC MUREIN TRANSGLYCOSYLASE"/>
    <property type="match status" value="1"/>
</dbReference>
<reference evidence="8 9" key="1">
    <citation type="submission" date="2016-10" db="EMBL/GenBank/DDBJ databases">
        <authorList>
            <person name="de Groot N.N."/>
        </authorList>
    </citation>
    <scope>NUCLEOTIDE SEQUENCE [LARGE SCALE GENOMIC DNA]</scope>
    <source>
        <strain evidence="8 9">DSM 18979</strain>
    </source>
</reference>
<evidence type="ECO:0000256" key="7">
    <source>
        <dbReference type="HAMAP-Rule" id="MF_02065"/>
    </source>
</evidence>
<organism evidence="8 9">
    <name type="scientific">Natronincola peptidivorans</name>
    <dbReference type="NCBI Taxonomy" id="426128"/>
    <lineage>
        <taxon>Bacteria</taxon>
        <taxon>Bacillati</taxon>
        <taxon>Bacillota</taxon>
        <taxon>Clostridia</taxon>
        <taxon>Peptostreptococcales</taxon>
        <taxon>Natronincolaceae</taxon>
        <taxon>Natronincola</taxon>
    </lineage>
</organism>
<dbReference type="CDD" id="cd08010">
    <property type="entry name" value="MltG_like"/>
    <property type="match status" value="1"/>
</dbReference>
<evidence type="ECO:0000313" key="8">
    <source>
        <dbReference type="EMBL" id="SET24539.1"/>
    </source>
</evidence>
<proteinExistence type="inferred from homology"/>
<comment type="subcellular location">
    <subcellularLocation>
        <location evidence="7">Cell membrane</location>
        <topology evidence="7">Single-pass membrane protein</topology>
    </subcellularLocation>
</comment>
<evidence type="ECO:0000256" key="5">
    <source>
        <dbReference type="ARBA" id="ARBA00023239"/>
    </source>
</evidence>
<dbReference type="EMBL" id="FOHU01000006">
    <property type="protein sequence ID" value="SET24539.1"/>
    <property type="molecule type" value="Genomic_DNA"/>
</dbReference>
<comment type="function">
    <text evidence="7">Functions as a peptidoglycan terminase that cleaves nascent peptidoglycan strands endolytically to terminate their elongation.</text>
</comment>
<dbReference type="NCBIfam" id="TIGR00247">
    <property type="entry name" value="endolytic transglycosylase MltG"/>
    <property type="match status" value="1"/>
</dbReference>
<dbReference type="InterPro" id="IPR003770">
    <property type="entry name" value="MLTG-like"/>
</dbReference>